<comment type="subcellular location">
    <subcellularLocation>
        <location evidence="1">Cell membrane</location>
        <topology evidence="1">Multi-pass membrane protein</topology>
    </subcellularLocation>
</comment>
<keyword evidence="2" id="KW-1003">Cell membrane</keyword>
<dbReference type="Pfam" id="PF13396">
    <property type="entry name" value="PLDc_N"/>
    <property type="match status" value="1"/>
</dbReference>
<evidence type="ECO:0000313" key="10">
    <source>
        <dbReference type="EMBL" id="OBJ37683.1"/>
    </source>
</evidence>
<reference evidence="10 11" key="1">
    <citation type="submission" date="2016-06" db="EMBL/GenBank/DDBJ databases">
        <authorList>
            <person name="Kjaerup R.B."/>
            <person name="Dalgaard T.S."/>
            <person name="Juul-Madsen H.R."/>
        </authorList>
    </citation>
    <scope>NUCLEOTIDE SEQUENCE [LARGE SCALE GENOMIC DNA]</scope>
    <source>
        <strain evidence="10 11">1127319.6</strain>
    </source>
</reference>
<feature type="region of interest" description="Disordered" evidence="6">
    <location>
        <begin position="102"/>
        <end position="135"/>
    </location>
</feature>
<keyword evidence="4 7" id="KW-1133">Transmembrane helix</keyword>
<dbReference type="Proteomes" id="UP000093898">
    <property type="component" value="Unassembled WGS sequence"/>
</dbReference>
<evidence type="ECO:0000256" key="2">
    <source>
        <dbReference type="ARBA" id="ARBA00022475"/>
    </source>
</evidence>
<proteinExistence type="predicted"/>
<protein>
    <submittedName>
        <fullName evidence="10">Uncharacterized protein</fullName>
    </submittedName>
</protein>
<organism evidence="10 11">
    <name type="scientific">Mycolicibacterium mucogenicum</name>
    <name type="common">Mycobacterium mucogenicum</name>
    <dbReference type="NCBI Taxonomy" id="56689"/>
    <lineage>
        <taxon>Bacteria</taxon>
        <taxon>Bacillati</taxon>
        <taxon>Actinomycetota</taxon>
        <taxon>Actinomycetes</taxon>
        <taxon>Mycobacteriales</taxon>
        <taxon>Mycobacteriaceae</taxon>
        <taxon>Mycolicibacterium</taxon>
    </lineage>
</organism>
<dbReference type="Pfam" id="PF21831">
    <property type="entry name" value="DUF6891"/>
    <property type="match status" value="1"/>
</dbReference>
<dbReference type="InterPro" id="IPR054186">
    <property type="entry name" value="DUF6891"/>
</dbReference>
<evidence type="ECO:0000259" key="9">
    <source>
        <dbReference type="Pfam" id="PF21831"/>
    </source>
</evidence>
<evidence type="ECO:0000256" key="4">
    <source>
        <dbReference type="ARBA" id="ARBA00022989"/>
    </source>
</evidence>
<feature type="domain" description="DUF6891" evidence="9">
    <location>
        <begin position="155"/>
        <end position="364"/>
    </location>
</feature>
<feature type="domain" description="Cardiolipin synthase N-terminal" evidence="8">
    <location>
        <begin position="10"/>
        <end position="55"/>
    </location>
</feature>
<feature type="transmembrane region" description="Helical" evidence="7">
    <location>
        <begin position="33"/>
        <end position="53"/>
    </location>
</feature>
<dbReference type="EMBL" id="LZLC01000214">
    <property type="protein sequence ID" value="OBJ37683.1"/>
    <property type="molecule type" value="Genomic_DNA"/>
</dbReference>
<name>A0A1A3GQR8_MYCMU</name>
<keyword evidence="3 7" id="KW-0812">Transmembrane</keyword>
<evidence type="ECO:0000256" key="1">
    <source>
        <dbReference type="ARBA" id="ARBA00004651"/>
    </source>
</evidence>
<dbReference type="OrthoDB" id="5515732at2"/>
<gene>
    <name evidence="10" type="ORF">A5630_04210</name>
</gene>
<dbReference type="STRING" id="56689.GCA_001291445_05080"/>
<dbReference type="GO" id="GO:0005886">
    <property type="term" value="C:plasma membrane"/>
    <property type="evidence" value="ECO:0007669"/>
    <property type="project" value="UniProtKB-SubCell"/>
</dbReference>
<evidence type="ECO:0000256" key="7">
    <source>
        <dbReference type="SAM" id="Phobius"/>
    </source>
</evidence>
<sequence length="371" mass="41732">MLYFGVLDVIVLLFAIVDIACTDDHEARGLPRLLWIFIVLLLPLVGSIAWFIAGRPASVAPRDRTLNARRFPEYDKPGRFIPEDPAADEEFLRRCRERAEQQRQAAKRKRAQDDPVNNDAADQDRPAASPAPSTIRLTSTLEGTAAAMTEPSTQHEELADLIRERLVCGFWSYDDVRESVLEHIDDDSDITADTAVALLDSMWDQRIAEQQSWPDTGDFGRLQQMFAQLESEGILGRMCFMCCNNCAFDAIDDERTPTDDAGAAYPYREWAYVYFHAQDADRLGAPDPLLYLAYSAWTHHSRLPQELVDAAQSGDGAARRESVERSEVLLGEQIVAAATRCGLTPQWSGSRHERVALQIRDWRKPLPPRSA</sequence>
<evidence type="ECO:0000256" key="3">
    <source>
        <dbReference type="ARBA" id="ARBA00022692"/>
    </source>
</evidence>
<accession>A0A1A3GQR8</accession>
<evidence type="ECO:0000256" key="6">
    <source>
        <dbReference type="SAM" id="MobiDB-lite"/>
    </source>
</evidence>
<comment type="caution">
    <text evidence="10">The sequence shown here is derived from an EMBL/GenBank/DDBJ whole genome shotgun (WGS) entry which is preliminary data.</text>
</comment>
<feature type="transmembrane region" description="Helical" evidence="7">
    <location>
        <begin position="6"/>
        <end position="21"/>
    </location>
</feature>
<evidence type="ECO:0000259" key="8">
    <source>
        <dbReference type="Pfam" id="PF13396"/>
    </source>
</evidence>
<evidence type="ECO:0000313" key="11">
    <source>
        <dbReference type="Proteomes" id="UP000093898"/>
    </source>
</evidence>
<keyword evidence="5 7" id="KW-0472">Membrane</keyword>
<evidence type="ECO:0000256" key="5">
    <source>
        <dbReference type="ARBA" id="ARBA00023136"/>
    </source>
</evidence>
<dbReference type="InterPro" id="IPR027379">
    <property type="entry name" value="CLS_N"/>
</dbReference>
<dbReference type="AlphaFoldDB" id="A0A1A3GQR8"/>
<dbReference type="RefSeq" id="WP_064984900.1">
    <property type="nucleotide sequence ID" value="NZ_LZLC01000214.1"/>
</dbReference>